<sequence length="269" mass="31203">MKYDVTNQNSLKSTEPWKQTERKYSKPFDKEERFGLTSKDKTEDGSNGKNGTKIGIATKENMKEATICDMSLSSWRNLNKHKLGTTCDPIQGTKHLSVDHTYGIKSISDNIKVSQIIHDNKFDDNENLSLNVESLVADLRKKLKVSGFRNFREFEYLLRTSVYFIFANFIRVLKILTILNINKILQLLDYRNGFHDNNLNVEIQPNRDISDGKKKNWSSTTSYSQYTKASQYGQLSKERILNYTTKTVVPDKRNYDRVKNLKLKYDLSS</sequence>
<gene>
    <name evidence="3" type="primary">LOC115231592</name>
</gene>
<dbReference type="RefSeq" id="XP_029657440.1">
    <property type="nucleotide sequence ID" value="XM_029801580.1"/>
</dbReference>
<dbReference type="KEGG" id="osn:115231592"/>
<protein>
    <submittedName>
        <fullName evidence="3">Uncharacterized protein LOC115231592</fullName>
    </submittedName>
</protein>
<evidence type="ECO:0000313" key="2">
    <source>
        <dbReference type="Proteomes" id="UP000515154"/>
    </source>
</evidence>
<name>A0A6P7U557_9MOLL</name>
<dbReference type="AlphaFoldDB" id="A0A6P7U557"/>
<feature type="compositionally biased region" description="Basic and acidic residues" evidence="1">
    <location>
        <begin position="18"/>
        <end position="46"/>
    </location>
</feature>
<proteinExistence type="predicted"/>
<accession>A0A6P7U557</accession>
<feature type="region of interest" description="Disordered" evidence="1">
    <location>
        <begin position="1"/>
        <end position="54"/>
    </location>
</feature>
<organism evidence="2 3">
    <name type="scientific">Octopus sinensis</name>
    <name type="common">East Asian common octopus</name>
    <dbReference type="NCBI Taxonomy" id="2607531"/>
    <lineage>
        <taxon>Eukaryota</taxon>
        <taxon>Metazoa</taxon>
        <taxon>Spiralia</taxon>
        <taxon>Lophotrochozoa</taxon>
        <taxon>Mollusca</taxon>
        <taxon>Cephalopoda</taxon>
        <taxon>Coleoidea</taxon>
        <taxon>Octopodiformes</taxon>
        <taxon>Octopoda</taxon>
        <taxon>Incirrata</taxon>
        <taxon>Octopodidae</taxon>
        <taxon>Octopus</taxon>
    </lineage>
</organism>
<reference evidence="3" key="1">
    <citation type="submission" date="2025-08" db="UniProtKB">
        <authorList>
            <consortium name="RefSeq"/>
        </authorList>
    </citation>
    <scope>IDENTIFICATION</scope>
</reference>
<evidence type="ECO:0000256" key="1">
    <source>
        <dbReference type="SAM" id="MobiDB-lite"/>
    </source>
</evidence>
<feature type="compositionally biased region" description="Polar residues" evidence="1">
    <location>
        <begin position="1"/>
        <end position="17"/>
    </location>
</feature>
<keyword evidence="2" id="KW-1185">Reference proteome</keyword>
<evidence type="ECO:0000313" key="3">
    <source>
        <dbReference type="RefSeq" id="XP_029657440.1"/>
    </source>
</evidence>
<dbReference type="Proteomes" id="UP000515154">
    <property type="component" value="Unplaced"/>
</dbReference>